<evidence type="ECO:0000256" key="1">
    <source>
        <dbReference type="ARBA" id="ARBA00022603"/>
    </source>
</evidence>
<dbReference type="EMBL" id="DF977514">
    <property type="protein sequence ID" value="GAP91685.1"/>
    <property type="molecule type" value="Genomic_DNA"/>
</dbReference>
<dbReference type="OrthoDB" id="3340390at2759"/>
<keyword evidence="1 5" id="KW-0489">Methyltransferase</keyword>
<protein>
    <submittedName>
        <fullName evidence="5">Putative sterigmatocystin 8-o-methyltransferase protein</fullName>
    </submittedName>
</protein>
<dbReference type="PANTHER" id="PTHR43712">
    <property type="entry name" value="PUTATIVE (AFU_ORTHOLOGUE AFUA_4G14580)-RELATED"/>
    <property type="match status" value="1"/>
</dbReference>
<evidence type="ECO:0000256" key="3">
    <source>
        <dbReference type="ARBA" id="ARBA00022691"/>
    </source>
</evidence>
<dbReference type="PROSITE" id="PS51683">
    <property type="entry name" value="SAM_OMT_II"/>
    <property type="match status" value="1"/>
</dbReference>
<dbReference type="GO" id="GO:0032259">
    <property type="term" value="P:methylation"/>
    <property type="evidence" value="ECO:0007669"/>
    <property type="project" value="UniProtKB-KW"/>
</dbReference>
<dbReference type="GO" id="GO:0008171">
    <property type="term" value="F:O-methyltransferase activity"/>
    <property type="evidence" value="ECO:0007669"/>
    <property type="project" value="InterPro"/>
</dbReference>
<keyword evidence="6" id="KW-1185">Reference proteome</keyword>
<dbReference type="SUPFAM" id="SSF46785">
    <property type="entry name" value="Winged helix' DNA-binding domain"/>
    <property type="match status" value="1"/>
</dbReference>
<reference evidence="5" key="1">
    <citation type="submission" date="2016-03" db="EMBL/GenBank/DDBJ databases">
        <title>Draft genome sequence of Rosellinia necatrix.</title>
        <authorList>
            <person name="Kanematsu S."/>
        </authorList>
    </citation>
    <scope>NUCLEOTIDE SEQUENCE [LARGE SCALE GENOMIC DNA]</scope>
    <source>
        <strain evidence="5">W97</strain>
    </source>
</reference>
<gene>
    <name evidence="5" type="ORF">SAMD00023353_6900470</name>
</gene>
<dbReference type="Gene3D" id="3.40.50.150">
    <property type="entry name" value="Vaccinia Virus protein VP39"/>
    <property type="match status" value="1"/>
</dbReference>
<feature type="domain" description="O-methyltransferase C-terminal" evidence="4">
    <location>
        <begin position="229"/>
        <end position="375"/>
    </location>
</feature>
<dbReference type="InterPro" id="IPR036388">
    <property type="entry name" value="WH-like_DNA-bd_sf"/>
</dbReference>
<keyword evidence="3" id="KW-0949">S-adenosyl-L-methionine</keyword>
<dbReference type="InterPro" id="IPR036390">
    <property type="entry name" value="WH_DNA-bd_sf"/>
</dbReference>
<dbReference type="OMA" id="IAYAPMQ"/>
<dbReference type="SUPFAM" id="SSF53335">
    <property type="entry name" value="S-adenosyl-L-methionine-dependent methyltransferases"/>
    <property type="match status" value="1"/>
</dbReference>
<evidence type="ECO:0000313" key="6">
    <source>
        <dbReference type="Proteomes" id="UP000054516"/>
    </source>
</evidence>
<keyword evidence="2 5" id="KW-0808">Transferase</keyword>
<dbReference type="AlphaFoldDB" id="A0A1W2TT01"/>
<name>A0A1W2TT01_ROSNE</name>
<organism evidence="5">
    <name type="scientific">Rosellinia necatrix</name>
    <name type="common">White root-rot fungus</name>
    <dbReference type="NCBI Taxonomy" id="77044"/>
    <lineage>
        <taxon>Eukaryota</taxon>
        <taxon>Fungi</taxon>
        <taxon>Dikarya</taxon>
        <taxon>Ascomycota</taxon>
        <taxon>Pezizomycotina</taxon>
        <taxon>Sordariomycetes</taxon>
        <taxon>Xylariomycetidae</taxon>
        <taxon>Xylariales</taxon>
        <taxon>Xylariaceae</taxon>
        <taxon>Rosellinia</taxon>
    </lineage>
</organism>
<dbReference type="Pfam" id="PF00891">
    <property type="entry name" value="Methyltransf_2"/>
    <property type="match status" value="1"/>
</dbReference>
<evidence type="ECO:0000256" key="2">
    <source>
        <dbReference type="ARBA" id="ARBA00022679"/>
    </source>
</evidence>
<dbReference type="InterPro" id="IPR001077">
    <property type="entry name" value="COMT_C"/>
</dbReference>
<accession>A0A1W2TT01</accession>
<dbReference type="InterPro" id="IPR016461">
    <property type="entry name" value="COMT-like"/>
</dbReference>
<dbReference type="PANTHER" id="PTHR43712:SF1">
    <property type="entry name" value="HYPOTHETICAL O-METHYLTRANSFERASE (EUROFUNG)-RELATED"/>
    <property type="match status" value="1"/>
</dbReference>
<dbReference type="InterPro" id="IPR029063">
    <property type="entry name" value="SAM-dependent_MTases_sf"/>
</dbReference>
<dbReference type="Gene3D" id="1.10.10.10">
    <property type="entry name" value="Winged helix-like DNA-binding domain superfamily/Winged helix DNA-binding domain"/>
    <property type="match status" value="1"/>
</dbReference>
<evidence type="ECO:0000313" key="5">
    <source>
        <dbReference type="EMBL" id="GAP91685.1"/>
    </source>
</evidence>
<dbReference type="STRING" id="77044.A0A1W2TT01"/>
<evidence type="ECO:0000259" key="4">
    <source>
        <dbReference type="Pfam" id="PF00891"/>
    </source>
</evidence>
<sequence length="397" mass="44413">MASPATEAVALVDKMDALLASGALETLDAGMRRKLSEAARKLNLATEATGDTVHRIVHSPLQLPLALVGVETRLFEVLTEQKEATNAGLANMTNVDPVLMKRLLRYYQSFGMVDQPSDDLYRANNITSAMVSLGGRAGVPFYLGTLVPAFNALPEFLRKTKYTNVTDGANCPWYLGHQTDKQAFEWVKGRPDMMGHFMSWMMSQRDGLPMFLDVIDFEKEFAVQGANDPVFVDIGGAMGHQCVALRQKHPALVGRIILQDREEVIQQAKTRPMPGFENIETQAYDFFTPQPVKGARTYYLRNILHDWPDHKCVEILKNVKSAMTKDSRILIDEMVLPERGAPWRATQLDLAMSTCFAAMERSRADWDSLLSKAGLTILKVWKYTDQLDDCIIVAVPQ</sequence>
<proteinExistence type="predicted"/>
<dbReference type="Proteomes" id="UP000054516">
    <property type="component" value="Unassembled WGS sequence"/>
</dbReference>